<evidence type="ECO:0000313" key="2">
    <source>
        <dbReference type="Proteomes" id="UP000078240"/>
    </source>
</evidence>
<protein>
    <submittedName>
        <fullName evidence="1">Uncharacterized protein</fullName>
    </submittedName>
</protein>
<dbReference type="AlphaFoldDB" id="A0A179EVM6"/>
<evidence type="ECO:0000313" key="1">
    <source>
        <dbReference type="EMBL" id="OAQ57258.1"/>
    </source>
</evidence>
<proteinExistence type="predicted"/>
<organism evidence="1 2">
    <name type="scientific">Purpureocillium lilacinum</name>
    <name type="common">Paecilomyces lilacinus</name>
    <dbReference type="NCBI Taxonomy" id="33203"/>
    <lineage>
        <taxon>Eukaryota</taxon>
        <taxon>Fungi</taxon>
        <taxon>Dikarya</taxon>
        <taxon>Ascomycota</taxon>
        <taxon>Pezizomycotina</taxon>
        <taxon>Sordariomycetes</taxon>
        <taxon>Hypocreomycetidae</taxon>
        <taxon>Hypocreales</taxon>
        <taxon>Ophiocordycipitaceae</taxon>
        <taxon>Purpureocillium</taxon>
    </lineage>
</organism>
<accession>A0A179EVM6</accession>
<dbReference type="Proteomes" id="UP000078240">
    <property type="component" value="Unassembled WGS sequence"/>
</dbReference>
<dbReference type="EMBL" id="LSBH01000135">
    <property type="protein sequence ID" value="OAQ57258.1"/>
    <property type="molecule type" value="Genomic_DNA"/>
</dbReference>
<name>A0A179EVM6_PURLI</name>
<reference evidence="1 2" key="1">
    <citation type="submission" date="2016-01" db="EMBL/GenBank/DDBJ databases">
        <title>Biosynthesis of antibiotic leucinostatins and their inhibition on Phytophthora in bio-control Purpureocillium lilacinum.</title>
        <authorList>
            <person name="Wang G."/>
            <person name="Liu Z."/>
            <person name="Lin R."/>
            <person name="Li E."/>
            <person name="Mao Z."/>
            <person name="Ling J."/>
            <person name="Yin W."/>
            <person name="Xie B."/>
        </authorList>
    </citation>
    <scope>NUCLEOTIDE SEQUENCE [LARGE SCALE GENOMIC DNA]</scope>
    <source>
        <strain evidence="1">PLBJ-1</strain>
    </source>
</reference>
<sequence>MEPAPSELLQVIIHSSTHATMCEWDVIVKDTCEDTVRSLVGDLETKLKTHGLNREYEPPSVEGDSAFFKFTGDEVIPAFALPSGYVLLHNQLVQRGYALTRSSAVDSAALFTK</sequence>
<comment type="caution">
    <text evidence="1">The sequence shown here is derived from an EMBL/GenBank/DDBJ whole genome shotgun (WGS) entry which is preliminary data.</text>
</comment>
<gene>
    <name evidence="1" type="ORF">VFPBJ_11775</name>
</gene>